<evidence type="ECO:0000256" key="8">
    <source>
        <dbReference type="ARBA" id="ARBA00023163"/>
    </source>
</evidence>
<dbReference type="InterPro" id="IPR007644">
    <property type="entry name" value="RNA_pol_bsu_protrusion"/>
</dbReference>
<keyword evidence="6" id="KW-0863">Zinc-finger</keyword>
<dbReference type="Pfam" id="PF04561">
    <property type="entry name" value="RNA_pol_Rpb2_2"/>
    <property type="match status" value="1"/>
</dbReference>
<gene>
    <name evidence="13" type="ORF">LCMAC202_05010</name>
</gene>
<dbReference type="SUPFAM" id="SSF51294">
    <property type="entry name" value="Hedgehog/intein (Hint) domain"/>
    <property type="match status" value="1"/>
</dbReference>
<dbReference type="EC" id="2.7.7.6" evidence="11"/>
<dbReference type="Gene3D" id="2.40.270.10">
    <property type="entry name" value="DNA-directed RNA polymerase, subunit 2, domain 6"/>
    <property type="match status" value="1"/>
</dbReference>
<dbReference type="Gene3D" id="3.90.1070.20">
    <property type="match status" value="1"/>
</dbReference>
<dbReference type="Gene3D" id="2.170.16.10">
    <property type="entry name" value="Hedgehog/Intein (Hint) domain"/>
    <property type="match status" value="1"/>
</dbReference>
<comment type="similarity">
    <text evidence="1 10">Belongs to the RNA polymerase beta chain family.</text>
</comment>
<dbReference type="PROSITE" id="PS01166">
    <property type="entry name" value="RNA_POL_BETA"/>
    <property type="match status" value="1"/>
</dbReference>
<dbReference type="EMBL" id="MK500376">
    <property type="protein sequence ID" value="QBK88139.1"/>
    <property type="molecule type" value="Genomic_DNA"/>
</dbReference>
<dbReference type="GO" id="GO:0016539">
    <property type="term" value="P:intein-mediated protein splicing"/>
    <property type="evidence" value="ECO:0007669"/>
    <property type="project" value="InterPro"/>
</dbReference>
<evidence type="ECO:0000256" key="11">
    <source>
        <dbReference type="RuleBase" id="RU363031"/>
    </source>
</evidence>
<sequence length="1340" mass="151842">MQTHKNETTDDLFYLLTAEYQDQKPWWRVAKAYFDSHTLTEHQIDSYHTFMCEKLPTIITDTEFEYSKDGSTYVVSFENVYVKKPEFTEPSGVTRKLKPQDCRIRNLNYTCRIYTDITRYVIDKEGKIGESNTFSDVFIGAIPCMVLSDYCHLSTKDNYGKIKNGECPHDPGGYFIINGSEKVLMSQDRMAHNEIFVFKSKSKDTIKLPVPGTDKNYSLPCAWSAEVRSYSSMYEPNISTTYLKFSRQQLDKGEDHRLYAELPGMKAPVPWPTIFMALGVTDKKEMISYVCSSDDIPMLTLLLPSLDCPPLETQQAALNYLTEFVYTTQKDQRLPMLKKILREKLFQNVPQTHMKRFYLGHMTHQLLATVLARRKEDDRDHYGKKRVETAGNLINNLFKSIWKRIIREVTNNLVKKRTSDLAQVFFGKITNYIKPPFATGNWCATKSTNKASKAGISQILNRHNYVSTISNLRRVITPNDKNSKIIKPRHLHNSQWNYICPAETPEGQSTGLIKNLSMFTAVSLGSSEDQIIDWLKMSPDLANLMSKLSEITPHKVQTKKKVFLNGSWIAITDSPDDLVARLRALRREGKIEFEVSISLTKEGVRIYTDEGRVLSPLFIVTNGKLKDIPESFTWRELLDKEVIEYLDAAELETIKHSEYPWKLSSKDMHAFIHPCFMLGVSASTIPFPDHNQSPRNIYQCLWEEEPVLMSNGTKKPIKDVVSGDEIVTFDPHTFETMTTTVTHAHTASTSKKMLQLKTISGRTIVVTVDHKMMTQRGWVEAGQLQNTDKLAISKLAISLEQDHVSTATDSCNLKEHERPDKWNLDHKNCVLFVPLKDITETANVRIGDITTASKNHCFIGGAGFCVHNSSMGKQAVGIYSLNFLHRYDTIAHILCYPQKPLVNTKTMRLMGTDELPSGQNLVVAVMSAAFNQEDSVIVNQRAIDNGALRSINYTTYSEACHRKGNTIDEIRRPERVFVKETRLKGYAKLDSDGVSRENTPLAKRDVVIGKVNSTTEMVRDISIVVKSNGMEENAVVELERDDHRVYAVYEGSAVVDRAVLTLNEDSYRTVKVRVRQMRIPKIGDKVASRAAQKGIIGMILPPENMPFAAKTGMTPDLLMNPNAFPSRMTMGQALEAVLGKACSLNGAYADCTPFEPEFDKGIVAAELARYGFEEYGDEVMINGMTGEQIQCKIFMGPTYYQRLKHMVDDKIHARDQDGPRETLTRQPVEGRKRGGGFRMGEMETWCGISHGASAFLIDRLVNNSDGYEMFVCDYCGNTAIATLKTQRFECKRCQQNTAISKIRIPYAFKLLMQELQACCIGVWFNVDTEKTMIAAPTPSH</sequence>
<name>A0A481YYB9_9VIRU</name>
<dbReference type="GO" id="GO:0008270">
    <property type="term" value="F:zinc ion binding"/>
    <property type="evidence" value="ECO:0007669"/>
    <property type="project" value="UniProtKB-KW"/>
</dbReference>
<dbReference type="InterPro" id="IPR014724">
    <property type="entry name" value="RNA_pol_RPB2_OB-fold"/>
</dbReference>
<evidence type="ECO:0000256" key="4">
    <source>
        <dbReference type="ARBA" id="ARBA00022695"/>
    </source>
</evidence>
<dbReference type="SUPFAM" id="SSF64484">
    <property type="entry name" value="beta and beta-prime subunits of DNA dependent RNA-polymerase"/>
    <property type="match status" value="2"/>
</dbReference>
<protein>
    <recommendedName>
        <fullName evidence="11">DNA-directed RNA polymerase subunit beta</fullName>
        <ecNumber evidence="11">2.7.7.6</ecNumber>
    </recommendedName>
</protein>
<evidence type="ECO:0000313" key="13">
    <source>
        <dbReference type="EMBL" id="QBK88139.1"/>
    </source>
</evidence>
<dbReference type="Pfam" id="PF00562">
    <property type="entry name" value="RNA_pol_Rpb2_6"/>
    <property type="match status" value="1"/>
</dbReference>
<dbReference type="Gene3D" id="3.90.1110.10">
    <property type="entry name" value="RNA polymerase Rpb2, domain 2"/>
    <property type="match status" value="1"/>
</dbReference>
<dbReference type="GO" id="GO:0006351">
    <property type="term" value="P:DNA-templated transcription"/>
    <property type="evidence" value="ECO:0007669"/>
    <property type="project" value="InterPro"/>
</dbReference>
<dbReference type="Gene3D" id="3.90.1100.10">
    <property type="match status" value="1"/>
</dbReference>
<dbReference type="InterPro" id="IPR007641">
    <property type="entry name" value="RNA_pol_Rpb2_7"/>
</dbReference>
<dbReference type="InterPro" id="IPR007120">
    <property type="entry name" value="DNA-dir_RNAP_su2_dom"/>
</dbReference>
<evidence type="ECO:0000256" key="6">
    <source>
        <dbReference type="ARBA" id="ARBA00022771"/>
    </source>
</evidence>
<dbReference type="Pfam" id="PF04565">
    <property type="entry name" value="RNA_pol_Rpb2_3"/>
    <property type="match status" value="1"/>
</dbReference>
<dbReference type="Gene3D" id="2.40.50.150">
    <property type="match status" value="1"/>
</dbReference>
<dbReference type="CDD" id="cd00081">
    <property type="entry name" value="Hint"/>
    <property type="match status" value="1"/>
</dbReference>
<keyword evidence="5" id="KW-0479">Metal-binding</keyword>
<evidence type="ECO:0000256" key="7">
    <source>
        <dbReference type="ARBA" id="ARBA00022833"/>
    </source>
</evidence>
<evidence type="ECO:0000256" key="5">
    <source>
        <dbReference type="ARBA" id="ARBA00022723"/>
    </source>
</evidence>
<dbReference type="InterPro" id="IPR037034">
    <property type="entry name" value="RNA_pol_Rpb2_2_sf"/>
</dbReference>
<evidence type="ECO:0000256" key="1">
    <source>
        <dbReference type="ARBA" id="ARBA00006835"/>
    </source>
</evidence>
<feature type="domain" description="Hint" evidence="12">
    <location>
        <begin position="698"/>
        <end position="794"/>
    </location>
</feature>
<dbReference type="InterPro" id="IPR007646">
    <property type="entry name" value="RNA_pol_Rpb2_4"/>
</dbReference>
<keyword evidence="7" id="KW-0862">Zinc</keyword>
<keyword evidence="3 11" id="KW-0808">Transferase</keyword>
<organism evidence="13">
    <name type="scientific">Marseillevirus LCMAC202</name>
    <dbReference type="NCBI Taxonomy" id="2506606"/>
    <lineage>
        <taxon>Viruses</taxon>
        <taxon>Varidnaviria</taxon>
        <taxon>Bamfordvirae</taxon>
        <taxon>Nucleocytoviricota</taxon>
        <taxon>Megaviricetes</taxon>
        <taxon>Pimascovirales</taxon>
        <taxon>Pimascovirales incertae sedis</taxon>
        <taxon>Marseilleviridae</taxon>
    </lineage>
</organism>
<dbReference type="GO" id="GO:0003677">
    <property type="term" value="F:DNA binding"/>
    <property type="evidence" value="ECO:0007669"/>
    <property type="project" value="InterPro"/>
</dbReference>
<keyword evidence="4 11" id="KW-0548">Nucleotidyltransferase</keyword>
<comment type="function">
    <text evidence="11">DNA-dependent RNA polymerase catalyzes the transcription of DNA into RNA using the four ribonucleoside triphosphates as substrates.</text>
</comment>
<dbReference type="InterPro" id="IPR036844">
    <property type="entry name" value="Hint_dom_sf"/>
</dbReference>
<dbReference type="NCBIfam" id="TIGR01445">
    <property type="entry name" value="intein_Nterm"/>
    <property type="match status" value="1"/>
</dbReference>
<dbReference type="InterPro" id="IPR007645">
    <property type="entry name" value="RNA_pol_Rpb2_3"/>
</dbReference>
<evidence type="ECO:0000256" key="2">
    <source>
        <dbReference type="ARBA" id="ARBA00022478"/>
    </source>
</evidence>
<dbReference type="InterPro" id="IPR007121">
    <property type="entry name" value="RNA_pol_bsu_CS"/>
</dbReference>
<dbReference type="Pfam" id="PF04566">
    <property type="entry name" value="RNA_pol_Rpb2_4"/>
    <property type="match status" value="1"/>
</dbReference>
<proteinExistence type="inferred from homology"/>
<accession>A0A481YYB9</accession>
<dbReference type="GO" id="GO:0032549">
    <property type="term" value="F:ribonucleoside binding"/>
    <property type="evidence" value="ECO:0007669"/>
    <property type="project" value="InterPro"/>
</dbReference>
<dbReference type="CDD" id="cd00653">
    <property type="entry name" value="RNA_pol_B_RPB2"/>
    <property type="match status" value="1"/>
</dbReference>
<reference evidence="13" key="1">
    <citation type="journal article" date="2019" name="MBio">
        <title>Virus Genomes from Deep Sea Sediments Expand the Ocean Megavirome and Support Independent Origins of Viral Gigantism.</title>
        <authorList>
            <person name="Backstrom D."/>
            <person name="Yutin N."/>
            <person name="Jorgensen S.L."/>
            <person name="Dharamshi J."/>
            <person name="Homa F."/>
            <person name="Zaremba-Niedwiedzka K."/>
            <person name="Spang A."/>
            <person name="Wolf Y.I."/>
            <person name="Koonin E.V."/>
            <person name="Ettema T.J."/>
        </authorList>
    </citation>
    <scope>NUCLEOTIDE SEQUENCE</scope>
</reference>
<evidence type="ECO:0000256" key="3">
    <source>
        <dbReference type="ARBA" id="ARBA00022679"/>
    </source>
</evidence>
<dbReference type="PROSITE" id="PS50817">
    <property type="entry name" value="INTEIN_N_TER"/>
    <property type="match status" value="1"/>
</dbReference>
<dbReference type="InterPro" id="IPR037033">
    <property type="entry name" value="DNA-dir_RNAP_su2_hyb_sf"/>
</dbReference>
<evidence type="ECO:0000256" key="9">
    <source>
        <dbReference type="ARBA" id="ARBA00048552"/>
    </source>
</evidence>
<keyword evidence="2 11" id="KW-0240">DNA-directed RNA polymerase</keyword>
<dbReference type="InterPro" id="IPR003587">
    <property type="entry name" value="Hint_dom_N"/>
</dbReference>
<dbReference type="SMART" id="SM00306">
    <property type="entry name" value="HintN"/>
    <property type="match status" value="1"/>
</dbReference>
<dbReference type="GO" id="GO:0000428">
    <property type="term" value="C:DNA-directed RNA polymerase complex"/>
    <property type="evidence" value="ECO:0007669"/>
    <property type="project" value="UniProtKB-KW"/>
</dbReference>
<dbReference type="InterPro" id="IPR015712">
    <property type="entry name" value="DNA-dir_RNA_pol_su2"/>
</dbReference>
<dbReference type="Pfam" id="PF04563">
    <property type="entry name" value="RNA_pol_Rpb2_1"/>
    <property type="match status" value="1"/>
</dbReference>
<comment type="catalytic activity">
    <reaction evidence="9 11">
        <text>RNA(n) + a ribonucleoside 5'-triphosphate = RNA(n+1) + diphosphate</text>
        <dbReference type="Rhea" id="RHEA:21248"/>
        <dbReference type="Rhea" id="RHEA-COMP:14527"/>
        <dbReference type="Rhea" id="RHEA-COMP:17342"/>
        <dbReference type="ChEBI" id="CHEBI:33019"/>
        <dbReference type="ChEBI" id="CHEBI:61557"/>
        <dbReference type="ChEBI" id="CHEBI:140395"/>
        <dbReference type="EC" id="2.7.7.6"/>
    </reaction>
</comment>
<dbReference type="PANTHER" id="PTHR20856">
    <property type="entry name" value="DNA-DIRECTED RNA POLYMERASE I SUBUNIT 2"/>
    <property type="match status" value="1"/>
</dbReference>
<dbReference type="GO" id="GO:0003899">
    <property type="term" value="F:DNA-directed RNA polymerase activity"/>
    <property type="evidence" value="ECO:0007669"/>
    <property type="project" value="UniProtKB-EC"/>
</dbReference>
<keyword evidence="8 11" id="KW-0804">Transcription</keyword>
<dbReference type="Gene3D" id="3.90.1800.10">
    <property type="entry name" value="RNA polymerase alpha subunit dimerisation domain"/>
    <property type="match status" value="1"/>
</dbReference>
<dbReference type="InterPro" id="IPR006141">
    <property type="entry name" value="Intein_N"/>
</dbReference>
<dbReference type="Pfam" id="PF04560">
    <property type="entry name" value="RNA_pol_Rpb2_7"/>
    <property type="match status" value="1"/>
</dbReference>
<evidence type="ECO:0000256" key="10">
    <source>
        <dbReference type="RuleBase" id="RU000434"/>
    </source>
</evidence>
<evidence type="ECO:0000259" key="12">
    <source>
        <dbReference type="SMART" id="SM00306"/>
    </source>
</evidence>
<dbReference type="InterPro" id="IPR007642">
    <property type="entry name" value="RNA_pol_Rpb2_2"/>
</dbReference>